<evidence type="ECO:0000259" key="1">
    <source>
        <dbReference type="Pfam" id="PF13391"/>
    </source>
</evidence>
<dbReference type="Proteomes" id="UP001589609">
    <property type="component" value="Unassembled WGS sequence"/>
</dbReference>
<reference evidence="3 4" key="1">
    <citation type="submission" date="2024-09" db="EMBL/GenBank/DDBJ databases">
        <authorList>
            <person name="Sun Q."/>
            <person name="Mori K."/>
        </authorList>
    </citation>
    <scope>NUCLEOTIDE SEQUENCE [LARGE SCALE GENOMIC DNA]</scope>
    <source>
        <strain evidence="3 4">JCM 11201</strain>
    </source>
</reference>
<dbReference type="InterPro" id="IPR011396">
    <property type="entry name" value="PT_DNA_restrict"/>
</dbReference>
<evidence type="ECO:0000313" key="3">
    <source>
        <dbReference type="EMBL" id="MFB9759250.1"/>
    </source>
</evidence>
<organism evidence="3 4">
    <name type="scientific">Ectobacillus funiculus</name>
    <dbReference type="NCBI Taxonomy" id="137993"/>
    <lineage>
        <taxon>Bacteria</taxon>
        <taxon>Bacillati</taxon>
        <taxon>Bacillota</taxon>
        <taxon>Bacilli</taxon>
        <taxon>Bacillales</taxon>
        <taxon>Bacillaceae</taxon>
        <taxon>Ectobacillus</taxon>
    </lineage>
</organism>
<dbReference type="GO" id="GO:0004519">
    <property type="term" value="F:endonuclease activity"/>
    <property type="evidence" value="ECO:0007669"/>
    <property type="project" value="UniProtKB-KW"/>
</dbReference>
<gene>
    <name evidence="3" type="ORF">ACFFMS_12445</name>
</gene>
<dbReference type="EMBL" id="JBHMAF010000066">
    <property type="protein sequence ID" value="MFB9759250.1"/>
    <property type="molecule type" value="Genomic_DNA"/>
</dbReference>
<keyword evidence="3" id="KW-0378">Hydrolase</keyword>
<protein>
    <submittedName>
        <fullName evidence="3">Phosphorothioated DNA-binding restriction endonuclease</fullName>
    </submittedName>
</protein>
<accession>A0ABV5WFA6</accession>
<sequence length="290" mass="33800">MDREEVLERIRHLNIWKKGDQRAPHKPLLILYALGQLQSQKQIQLPYSDVKLPLKELLMEFGPPRSSYHPEHRFVRLTGDGIWELSEEIDKRSFTDKSLLQMNVTGGFKKEVYNLLSTDHTLFQDIAQFLLNEHFPDTIHEDILGAVGLGFETHVKRKRDPKFRERILQAYEYSCAVCGFNVRLGHTLVGVEAAHIKWHQAGGPDTEDNGIVLCSMHHKLFDRGVFTLSENKELLVAAQAHGTHGFEDWLMRFHSQKLREPIHPLYQPQEQFIHWHIREVFRGPARYQVS</sequence>
<dbReference type="InterPro" id="IPR058813">
    <property type="entry name" value="DNA-SBD_ScoMcrA"/>
</dbReference>
<name>A0ABV5WFA6_9BACI</name>
<keyword evidence="3" id="KW-0540">Nuclease</keyword>
<dbReference type="CDD" id="cd00085">
    <property type="entry name" value="HNHc"/>
    <property type="match status" value="1"/>
</dbReference>
<dbReference type="InterPro" id="IPR003615">
    <property type="entry name" value="HNH_nuc"/>
</dbReference>
<comment type="caution">
    <text evidence="3">The sequence shown here is derived from an EMBL/GenBank/DDBJ whole genome shotgun (WGS) entry which is preliminary data.</text>
</comment>
<dbReference type="RefSeq" id="WP_379949546.1">
    <property type="nucleotide sequence ID" value="NZ_JBHMAF010000066.1"/>
</dbReference>
<keyword evidence="3" id="KW-0238">DNA-binding</keyword>
<dbReference type="PIRSF" id="PIRSF030850">
    <property type="entry name" value="UCP030850"/>
    <property type="match status" value="1"/>
</dbReference>
<evidence type="ECO:0000259" key="2">
    <source>
        <dbReference type="Pfam" id="PF26340"/>
    </source>
</evidence>
<dbReference type="GO" id="GO:0003677">
    <property type="term" value="F:DNA binding"/>
    <property type="evidence" value="ECO:0007669"/>
    <property type="project" value="UniProtKB-KW"/>
</dbReference>
<feature type="domain" description="HNH nuclease" evidence="1">
    <location>
        <begin position="175"/>
        <end position="228"/>
    </location>
</feature>
<dbReference type="NCBIfam" id="NF045808">
    <property type="entry name" value="PT-DNA_restrict"/>
    <property type="match status" value="1"/>
</dbReference>
<feature type="domain" description="ScoMcrA-like DNA sulfur-binding" evidence="2">
    <location>
        <begin position="4"/>
        <end position="150"/>
    </location>
</feature>
<keyword evidence="3" id="KW-0255">Endonuclease</keyword>
<dbReference type="Gene3D" id="1.10.30.50">
    <property type="match status" value="1"/>
</dbReference>
<dbReference type="Pfam" id="PF26340">
    <property type="entry name" value="DNA-SBD_ScoMcrA"/>
    <property type="match status" value="1"/>
</dbReference>
<keyword evidence="4" id="KW-1185">Reference proteome</keyword>
<evidence type="ECO:0000313" key="4">
    <source>
        <dbReference type="Proteomes" id="UP001589609"/>
    </source>
</evidence>
<proteinExistence type="predicted"/>
<dbReference type="Pfam" id="PF13391">
    <property type="entry name" value="HNH_2"/>
    <property type="match status" value="1"/>
</dbReference>